<keyword evidence="3 7" id="KW-1133">Transmembrane helix</keyword>
<evidence type="ECO:0000256" key="4">
    <source>
        <dbReference type="ARBA" id="ARBA00023136"/>
    </source>
</evidence>
<dbReference type="EMBL" id="MFRE01000021">
    <property type="protein sequence ID" value="OGH93815.1"/>
    <property type="molecule type" value="Genomic_DNA"/>
</dbReference>
<keyword evidence="6" id="KW-0961">Cell wall biogenesis/degradation</keyword>
<evidence type="ECO:0000256" key="5">
    <source>
        <dbReference type="ARBA" id="ARBA00023239"/>
    </source>
</evidence>
<dbReference type="AlphaFoldDB" id="A0A1F6PCB9"/>
<evidence type="ECO:0000256" key="2">
    <source>
        <dbReference type="ARBA" id="ARBA00022692"/>
    </source>
</evidence>
<evidence type="ECO:0000256" key="6">
    <source>
        <dbReference type="ARBA" id="ARBA00023316"/>
    </source>
</evidence>
<dbReference type="Gene3D" id="3.30.160.60">
    <property type="entry name" value="Classic Zinc Finger"/>
    <property type="match status" value="1"/>
</dbReference>
<evidence type="ECO:0000313" key="8">
    <source>
        <dbReference type="EMBL" id="OGH93815.1"/>
    </source>
</evidence>
<protein>
    <recommendedName>
        <fullName evidence="10">Endolytic murein transglycosylase</fullName>
    </recommendedName>
</protein>
<keyword evidence="5" id="KW-0456">Lyase</keyword>
<proteinExistence type="predicted"/>
<gene>
    <name evidence="8" type="ORF">A2538_03000</name>
</gene>
<feature type="transmembrane region" description="Helical" evidence="7">
    <location>
        <begin position="6"/>
        <end position="25"/>
    </location>
</feature>
<dbReference type="PANTHER" id="PTHR30518:SF2">
    <property type="entry name" value="ENDOLYTIC MUREIN TRANSGLYCOSYLASE"/>
    <property type="match status" value="1"/>
</dbReference>
<reference evidence="8 9" key="1">
    <citation type="journal article" date="2016" name="Nat. Commun.">
        <title>Thousands of microbial genomes shed light on interconnected biogeochemical processes in an aquifer system.</title>
        <authorList>
            <person name="Anantharaman K."/>
            <person name="Brown C.T."/>
            <person name="Hug L.A."/>
            <person name="Sharon I."/>
            <person name="Castelle C.J."/>
            <person name="Probst A.J."/>
            <person name="Thomas B.C."/>
            <person name="Singh A."/>
            <person name="Wilkins M.J."/>
            <person name="Karaoz U."/>
            <person name="Brodie E.L."/>
            <person name="Williams K.H."/>
            <person name="Hubbard S.S."/>
            <person name="Banfield J.F."/>
        </authorList>
    </citation>
    <scope>NUCLEOTIDE SEQUENCE [LARGE SCALE GENOMIC DNA]</scope>
</reference>
<organism evidence="8 9">
    <name type="scientific">Candidatus Magasanikbacteria bacterium RIFOXYD2_FULL_41_14</name>
    <dbReference type="NCBI Taxonomy" id="1798709"/>
    <lineage>
        <taxon>Bacteria</taxon>
        <taxon>Candidatus Magasanikiibacteriota</taxon>
    </lineage>
</organism>
<evidence type="ECO:0008006" key="10">
    <source>
        <dbReference type="Google" id="ProtNLM"/>
    </source>
</evidence>
<dbReference type="PANTHER" id="PTHR30518">
    <property type="entry name" value="ENDOLYTIC MUREIN TRANSGLYCOSYLASE"/>
    <property type="match status" value="1"/>
</dbReference>
<evidence type="ECO:0000256" key="1">
    <source>
        <dbReference type="ARBA" id="ARBA00022475"/>
    </source>
</evidence>
<name>A0A1F6PCB9_9BACT</name>
<keyword evidence="2 7" id="KW-0812">Transmembrane</keyword>
<dbReference type="Pfam" id="PF02618">
    <property type="entry name" value="YceG"/>
    <property type="match status" value="1"/>
</dbReference>
<dbReference type="STRING" id="1798709.A2538_03000"/>
<dbReference type="InterPro" id="IPR003770">
    <property type="entry name" value="MLTG-like"/>
</dbReference>
<sequence length="283" mass="31934">MSIRNITVISIITVLVLPTSFIFYWKYTHRYIPSPPRPVVDVIVKPGWNLRQIAEDWKAKGLIKSEQEFFYYLGTPPSTSAPGIAPVVDWQFLVTSTLKELLVGKPGGVSYEGYLLPETHTVYVDGGLEAIAYKFFHQLDKSITPEMRAEIIRQGKSFFEILTMASIVEKEASGADMAMVADIFWRRYERNWALQSCATVNYITGKSTPAVSAVDRAIDSPYNTYKYPGLPPGPISNPSLKAIIATIYPTKNDNWYFMSDTDGKTHFAKTLDEHNVNVAKYLR</sequence>
<evidence type="ECO:0000256" key="7">
    <source>
        <dbReference type="SAM" id="Phobius"/>
    </source>
</evidence>
<dbReference type="NCBIfam" id="TIGR00247">
    <property type="entry name" value="endolytic transglycosylase MltG"/>
    <property type="match status" value="1"/>
</dbReference>
<keyword evidence="1" id="KW-1003">Cell membrane</keyword>
<evidence type="ECO:0000256" key="3">
    <source>
        <dbReference type="ARBA" id="ARBA00022989"/>
    </source>
</evidence>
<dbReference type="GO" id="GO:0071555">
    <property type="term" value="P:cell wall organization"/>
    <property type="evidence" value="ECO:0007669"/>
    <property type="project" value="UniProtKB-KW"/>
</dbReference>
<dbReference type="Proteomes" id="UP000178254">
    <property type="component" value="Unassembled WGS sequence"/>
</dbReference>
<keyword evidence="4 7" id="KW-0472">Membrane</keyword>
<accession>A0A1F6PCB9</accession>
<evidence type="ECO:0000313" key="9">
    <source>
        <dbReference type="Proteomes" id="UP000178254"/>
    </source>
</evidence>
<dbReference type="GO" id="GO:0016829">
    <property type="term" value="F:lyase activity"/>
    <property type="evidence" value="ECO:0007669"/>
    <property type="project" value="UniProtKB-KW"/>
</dbReference>
<comment type="caution">
    <text evidence="8">The sequence shown here is derived from an EMBL/GenBank/DDBJ whole genome shotgun (WGS) entry which is preliminary data.</text>
</comment>